<name>A0A178K5N9_9GAMM</name>
<feature type="transmembrane region" description="Helical" evidence="1">
    <location>
        <begin position="79"/>
        <end position="100"/>
    </location>
</feature>
<organism evidence="2 3">
    <name type="scientific">Photobacterium jeanii</name>
    <dbReference type="NCBI Taxonomy" id="858640"/>
    <lineage>
        <taxon>Bacteria</taxon>
        <taxon>Pseudomonadati</taxon>
        <taxon>Pseudomonadota</taxon>
        <taxon>Gammaproteobacteria</taxon>
        <taxon>Vibrionales</taxon>
        <taxon>Vibrionaceae</taxon>
        <taxon>Photobacterium</taxon>
    </lineage>
</organism>
<dbReference type="PIRSF" id="PIRSF004923">
    <property type="entry name" value="RseC"/>
    <property type="match status" value="1"/>
</dbReference>
<proteinExistence type="predicted"/>
<dbReference type="PANTHER" id="PTHR35867:SF1">
    <property type="entry name" value="PROTEIN RSEC"/>
    <property type="match status" value="1"/>
</dbReference>
<gene>
    <name evidence="2" type="ORF">A3K86_17570</name>
</gene>
<feature type="transmembrane region" description="Helical" evidence="1">
    <location>
        <begin position="112"/>
        <end position="130"/>
    </location>
</feature>
<evidence type="ECO:0000256" key="1">
    <source>
        <dbReference type="SAM" id="Phobius"/>
    </source>
</evidence>
<sequence>MMRSLATVVAVEPQAITVSCQQETSCGHCASRDSCGTGIVSKAVPGRAHTMTITTTEKVAVGDVVEIGLAEKSMLSSALLVYLLPLLFLIVGTVAGQWWFIDLAQGSELGVIASAVSCAAIGLAVARFIARRIEGQSAYTPSLIRVLGAKISTGAVINAASKDSD</sequence>
<dbReference type="InterPro" id="IPR007359">
    <property type="entry name" value="SigmaE_reg_RseC_MucC"/>
</dbReference>
<comment type="caution">
    <text evidence="2">The sequence shown here is derived from an EMBL/GenBank/DDBJ whole genome shotgun (WGS) entry which is preliminary data.</text>
</comment>
<reference evidence="2 3" key="1">
    <citation type="submission" date="2016-03" db="EMBL/GenBank/DDBJ databases">
        <title>Photobacterium proteolyticum sp. nov. a protease producing bacterium isolated from ocean sediments of Laizhou Bay.</title>
        <authorList>
            <person name="Li Y."/>
        </authorList>
    </citation>
    <scope>NUCLEOTIDE SEQUENCE [LARGE SCALE GENOMIC DNA]</scope>
    <source>
        <strain evidence="2 3">R-40508</strain>
    </source>
</reference>
<dbReference type="OrthoDB" id="9795854at2"/>
<keyword evidence="1" id="KW-0812">Transmembrane</keyword>
<evidence type="ECO:0000313" key="2">
    <source>
        <dbReference type="EMBL" id="OAN12581.1"/>
    </source>
</evidence>
<keyword evidence="1" id="KW-0472">Membrane</keyword>
<keyword evidence="1" id="KW-1133">Transmembrane helix</keyword>
<accession>A0A178K5N9</accession>
<dbReference type="AlphaFoldDB" id="A0A178K5N9"/>
<dbReference type="Pfam" id="PF04246">
    <property type="entry name" value="RseC_MucC"/>
    <property type="match status" value="1"/>
</dbReference>
<dbReference type="Proteomes" id="UP000078503">
    <property type="component" value="Unassembled WGS sequence"/>
</dbReference>
<keyword evidence="3" id="KW-1185">Reference proteome</keyword>
<dbReference type="STRING" id="858640.A3K86_17570"/>
<evidence type="ECO:0000313" key="3">
    <source>
        <dbReference type="Proteomes" id="UP000078503"/>
    </source>
</evidence>
<dbReference type="PANTHER" id="PTHR35867">
    <property type="entry name" value="PROTEIN RSEC"/>
    <property type="match status" value="1"/>
</dbReference>
<protein>
    <submittedName>
        <fullName evidence="2">Transcriptional regulator</fullName>
    </submittedName>
</protein>
<dbReference type="RefSeq" id="WP_068334347.1">
    <property type="nucleotide sequence ID" value="NZ_LVHF01000031.1"/>
</dbReference>
<dbReference type="InterPro" id="IPR026268">
    <property type="entry name" value="RseC"/>
</dbReference>
<dbReference type="EMBL" id="LVHF01000031">
    <property type="protein sequence ID" value="OAN12581.1"/>
    <property type="molecule type" value="Genomic_DNA"/>
</dbReference>